<name>A0A4P6Q3W5_9ACTN</name>
<dbReference type="EMBL" id="CP036455">
    <property type="protein sequence ID" value="QBI55253.1"/>
    <property type="molecule type" value="Genomic_DNA"/>
</dbReference>
<dbReference type="Proteomes" id="UP000292235">
    <property type="component" value="Chromosome"/>
</dbReference>
<evidence type="ECO:0000313" key="3">
    <source>
        <dbReference type="Proteomes" id="UP000292235"/>
    </source>
</evidence>
<evidence type="ECO:0000313" key="2">
    <source>
        <dbReference type="EMBL" id="QBI55253.1"/>
    </source>
</evidence>
<dbReference type="AlphaFoldDB" id="A0A4P6Q3W5"/>
<accession>A0A4P6Q3W5</accession>
<protein>
    <submittedName>
        <fullName evidence="2">Uncharacterized protein</fullName>
    </submittedName>
</protein>
<sequence>MTPSDTHGHESALTAEITELCREEAPRLFTVAEIDVDNDDGWILGWGLSWPDRVILTGADGTGFARFRTLESAMRLFGPCRATRVVWHDADDGGSAATASRDSGEGKADPSAANPPGPAAPPAGGVPEPRGSGRGPGSPWGACRPARTGGSPR</sequence>
<keyword evidence="3" id="KW-1185">Reference proteome</keyword>
<dbReference type="KEGG" id="strr:EKD16_17425"/>
<evidence type="ECO:0000256" key="1">
    <source>
        <dbReference type="SAM" id="MobiDB-lite"/>
    </source>
</evidence>
<feature type="region of interest" description="Disordered" evidence="1">
    <location>
        <begin position="89"/>
        <end position="153"/>
    </location>
</feature>
<organism evidence="2 3">
    <name type="scientific">Streptomonospora litoralis</name>
    <dbReference type="NCBI Taxonomy" id="2498135"/>
    <lineage>
        <taxon>Bacteria</taxon>
        <taxon>Bacillati</taxon>
        <taxon>Actinomycetota</taxon>
        <taxon>Actinomycetes</taxon>
        <taxon>Streptosporangiales</taxon>
        <taxon>Nocardiopsidaceae</taxon>
        <taxon>Streptomonospora</taxon>
    </lineage>
</organism>
<reference evidence="2 3" key="1">
    <citation type="submission" date="2019-02" db="EMBL/GenBank/DDBJ databases">
        <authorList>
            <person name="Khodamoradi S."/>
            <person name="Hahnke R.L."/>
            <person name="Kaempfer P."/>
            <person name="Schumann P."/>
            <person name="Rohde M."/>
            <person name="Steinert M."/>
            <person name="Luzhetskyy A."/>
            <person name="Wink J."/>
            <person name="Ruckert C."/>
        </authorList>
    </citation>
    <scope>NUCLEOTIDE SEQUENCE [LARGE SCALE GENOMIC DNA]</scope>
    <source>
        <strain evidence="2 3">M2</strain>
    </source>
</reference>
<proteinExistence type="predicted"/>
<gene>
    <name evidence="2" type="ORF">EKD16_17425</name>
</gene>